<feature type="region of interest" description="Disordered" evidence="1">
    <location>
        <begin position="456"/>
        <end position="480"/>
    </location>
</feature>
<evidence type="ECO:0000259" key="2">
    <source>
        <dbReference type="Pfam" id="PF10536"/>
    </source>
</evidence>
<name>A0A7N2KWD7_QUELO</name>
<reference evidence="4" key="1">
    <citation type="journal article" date="2016" name="G3 (Bethesda)">
        <title>First Draft Assembly and Annotation of the Genome of a California Endemic Oak Quercus lobata Nee (Fagaceae).</title>
        <authorList>
            <person name="Sork V.L."/>
            <person name="Fitz-Gibbon S.T."/>
            <person name="Puiu D."/>
            <person name="Crepeau M."/>
            <person name="Gugger P.F."/>
            <person name="Sherman R."/>
            <person name="Stevens K."/>
            <person name="Langley C.H."/>
            <person name="Pellegrini M."/>
            <person name="Salzberg S.L."/>
        </authorList>
    </citation>
    <scope>NUCLEOTIDE SEQUENCE [LARGE SCALE GENOMIC DNA]</scope>
    <source>
        <strain evidence="4">cv. SW786</strain>
    </source>
</reference>
<dbReference type="InParanoid" id="A0A7N2KWD7"/>
<reference evidence="3" key="2">
    <citation type="submission" date="2021-01" db="UniProtKB">
        <authorList>
            <consortium name="EnsemblPlants"/>
        </authorList>
    </citation>
    <scope>IDENTIFICATION</scope>
</reference>
<evidence type="ECO:0000256" key="1">
    <source>
        <dbReference type="SAM" id="MobiDB-lite"/>
    </source>
</evidence>
<dbReference type="Pfam" id="PF10536">
    <property type="entry name" value="PMD"/>
    <property type="match status" value="1"/>
</dbReference>
<evidence type="ECO:0000313" key="4">
    <source>
        <dbReference type="Proteomes" id="UP000594261"/>
    </source>
</evidence>
<dbReference type="GO" id="GO:0010073">
    <property type="term" value="P:meristem maintenance"/>
    <property type="evidence" value="ECO:0007669"/>
    <property type="project" value="InterPro"/>
</dbReference>
<dbReference type="InterPro" id="IPR019557">
    <property type="entry name" value="AminoTfrase-like_pln_mobile"/>
</dbReference>
<dbReference type="AlphaFoldDB" id="A0A7N2KWD7"/>
<evidence type="ECO:0000313" key="3">
    <source>
        <dbReference type="EnsemblPlants" id="QL02p034770:mrna"/>
    </source>
</evidence>
<protein>
    <recommendedName>
        <fullName evidence="2">Aminotransferase-like plant mobile domain-containing protein</fullName>
    </recommendedName>
</protein>
<organism evidence="3 4">
    <name type="scientific">Quercus lobata</name>
    <name type="common">Valley oak</name>
    <dbReference type="NCBI Taxonomy" id="97700"/>
    <lineage>
        <taxon>Eukaryota</taxon>
        <taxon>Viridiplantae</taxon>
        <taxon>Streptophyta</taxon>
        <taxon>Embryophyta</taxon>
        <taxon>Tracheophyta</taxon>
        <taxon>Spermatophyta</taxon>
        <taxon>Magnoliopsida</taxon>
        <taxon>eudicotyledons</taxon>
        <taxon>Gunneridae</taxon>
        <taxon>Pentapetalae</taxon>
        <taxon>rosids</taxon>
        <taxon>fabids</taxon>
        <taxon>Fagales</taxon>
        <taxon>Fagaceae</taxon>
        <taxon>Quercus</taxon>
    </lineage>
</organism>
<accession>A0A7N2KWD7</accession>
<dbReference type="PANTHER" id="PTHR46033:SF80">
    <property type="entry name" value="PROTEIN MAIN-LIKE 2-LIKE"/>
    <property type="match status" value="1"/>
</dbReference>
<dbReference type="InterPro" id="IPR044824">
    <property type="entry name" value="MAIN-like"/>
</dbReference>
<dbReference type="Proteomes" id="UP000594261">
    <property type="component" value="Chromosome 2"/>
</dbReference>
<feature type="region of interest" description="Disordered" evidence="1">
    <location>
        <begin position="1"/>
        <end position="33"/>
    </location>
</feature>
<dbReference type="EnsemblPlants" id="QL02p034770:mrna">
    <property type="protein sequence ID" value="QL02p034770:mrna"/>
    <property type="gene ID" value="QL02p034770"/>
</dbReference>
<sequence>MGSKRLLSKGGSKSSKWSQTKDSGGSSPSSGGSVVDDSLLRSLYDPWVMTTLPFPFPLLLDPATPNEEKMEIGMECGHFVDWDHWVDSELQDVEFVTLLKWSRIYGSVLVSRGLNMKNDIAGLRRLVHRWNSATHTFFFAWGEGTVTLEDVEKILLLPLVGYKRPWPIVPVEGSEGIIEQLYTDHGGRDVRPSHGESLVVGAMCLSNLYNHLDALHISEMEGSPYYVVVNRLNLALLQVWAWECALPLVTRACSVIAVLLLDEEVEFDVSAYSSLLARTPLWLFPCGPSGSWARYNPHKVRHQFGYDQGVPSENPVVLGHEHFVTPFVLQTECSCLNKAPLLALLPENLRVRVLTQRACRYWNEIAVRFNDYTAAGRDECTFPPAPLAPINKSRHMKFNRGLVAYFMKEKIGFVAWHDEVTAWVAYAGEVFELWKKYESMAKARISAPLAHGEALNAKPPAKRERSETSVDTFAFPSPLP</sequence>
<keyword evidence="4" id="KW-1185">Reference proteome</keyword>
<proteinExistence type="predicted"/>
<dbReference type="Gramene" id="QL02p034770:mrna">
    <property type="protein sequence ID" value="QL02p034770:mrna"/>
    <property type="gene ID" value="QL02p034770"/>
</dbReference>
<dbReference type="PANTHER" id="PTHR46033">
    <property type="entry name" value="PROTEIN MAIN-LIKE 2"/>
    <property type="match status" value="1"/>
</dbReference>
<feature type="domain" description="Aminotransferase-like plant mobile" evidence="2">
    <location>
        <begin position="119"/>
        <end position="161"/>
    </location>
</feature>